<dbReference type="PANTHER" id="PTHR40065">
    <property type="entry name" value="RNA-BINDING PROTEIN YHBY"/>
    <property type="match status" value="1"/>
</dbReference>
<name>A0A0F4KR41_9LACO</name>
<organism evidence="4 5">
    <name type="scientific">Bombilactobacillus mellis</name>
    <dbReference type="NCBI Taxonomy" id="1218508"/>
    <lineage>
        <taxon>Bacteria</taxon>
        <taxon>Bacillati</taxon>
        <taxon>Bacillota</taxon>
        <taxon>Bacilli</taxon>
        <taxon>Lactobacillales</taxon>
        <taxon>Lactobacillaceae</taxon>
        <taxon>Bombilactobacillus</taxon>
    </lineage>
</organism>
<evidence type="ECO:0000313" key="5">
    <source>
        <dbReference type="Proteomes" id="UP000033695"/>
    </source>
</evidence>
<reference evidence="4 5" key="1">
    <citation type="submission" date="2014-12" db="EMBL/GenBank/DDBJ databases">
        <title>Comparative genomics of the lactic acid bacteria isolated from the honey bee gut.</title>
        <authorList>
            <person name="Ellegaard K.M."/>
            <person name="Tamarit D."/>
            <person name="Javelind E."/>
            <person name="Olofsson T."/>
            <person name="Andersson S.G."/>
            <person name="Vasquez A."/>
        </authorList>
    </citation>
    <scope>NUCLEOTIDE SEQUENCE [LARGE SCALE GENOMIC DNA]</scope>
    <source>
        <strain evidence="4 5">Hon2</strain>
    </source>
</reference>
<dbReference type="InterPro" id="IPR035920">
    <property type="entry name" value="YhbY-like_sf"/>
</dbReference>
<feature type="domain" description="CRM" evidence="3">
    <location>
        <begin position="1"/>
        <end position="97"/>
    </location>
</feature>
<dbReference type="Proteomes" id="UP000033695">
    <property type="component" value="Unassembled WGS sequence"/>
</dbReference>
<evidence type="ECO:0000313" key="4">
    <source>
        <dbReference type="EMBL" id="KJY49137.1"/>
    </source>
</evidence>
<dbReference type="PATRIC" id="fig|1218508.4.peg.602"/>
<dbReference type="InterPro" id="IPR051925">
    <property type="entry name" value="RNA-binding_domain"/>
</dbReference>
<dbReference type="PANTHER" id="PTHR40065:SF3">
    <property type="entry name" value="RNA-BINDING PROTEIN YHBY"/>
    <property type="match status" value="1"/>
</dbReference>
<gene>
    <name evidence="4" type="ORF">JG29_05870</name>
</gene>
<dbReference type="AlphaFoldDB" id="A0A0F4KR41"/>
<dbReference type="GO" id="GO:0003723">
    <property type="term" value="F:RNA binding"/>
    <property type="evidence" value="ECO:0007669"/>
    <property type="project" value="UniProtKB-UniRule"/>
</dbReference>
<accession>A0A0F4KR41</accession>
<evidence type="ECO:0000256" key="1">
    <source>
        <dbReference type="ARBA" id="ARBA00022884"/>
    </source>
</evidence>
<sequence>MITPKQRQFLRGQAQKLSPMLQIGKNGITKTVLQQIQWQINAQELIKISILPNSSVQSEELIQQVQKFDTQIQYVQDIGRMVILYKQAPQPSHRHLSLKVKQISR</sequence>
<evidence type="ECO:0000256" key="2">
    <source>
        <dbReference type="PROSITE-ProRule" id="PRU00626"/>
    </source>
</evidence>
<dbReference type="EMBL" id="JXBZ01000005">
    <property type="protein sequence ID" value="KJY49137.1"/>
    <property type="molecule type" value="Genomic_DNA"/>
</dbReference>
<dbReference type="HOGENOM" id="CLU_095994_1_2_9"/>
<dbReference type="PROSITE" id="PS51295">
    <property type="entry name" value="CRM"/>
    <property type="match status" value="1"/>
</dbReference>
<keyword evidence="5" id="KW-1185">Reference proteome</keyword>
<dbReference type="SUPFAM" id="SSF75471">
    <property type="entry name" value="YhbY-like"/>
    <property type="match status" value="1"/>
</dbReference>
<comment type="caution">
    <text evidence="4">The sequence shown here is derived from an EMBL/GenBank/DDBJ whole genome shotgun (WGS) entry which is preliminary data.</text>
</comment>
<dbReference type="InterPro" id="IPR001890">
    <property type="entry name" value="RNA-binding_CRM"/>
</dbReference>
<keyword evidence="1 2" id="KW-0694">RNA-binding</keyword>
<dbReference type="Gene3D" id="3.30.110.60">
    <property type="entry name" value="YhbY-like"/>
    <property type="match status" value="1"/>
</dbReference>
<dbReference type="RefSeq" id="WP_045922728.1">
    <property type="nucleotide sequence ID" value="NZ_JANUHE010000003.1"/>
</dbReference>
<evidence type="ECO:0000259" key="3">
    <source>
        <dbReference type="PROSITE" id="PS51295"/>
    </source>
</evidence>
<dbReference type="SMART" id="SM01103">
    <property type="entry name" value="CRS1_YhbY"/>
    <property type="match status" value="1"/>
</dbReference>
<proteinExistence type="predicted"/>
<dbReference type="OrthoDB" id="9797519at2"/>
<dbReference type="STRING" id="1218508.JG29_05870"/>
<protein>
    <recommendedName>
        <fullName evidence="3">CRM domain-containing protein</fullName>
    </recommendedName>
</protein>
<dbReference type="Pfam" id="PF01985">
    <property type="entry name" value="CRS1_YhbY"/>
    <property type="match status" value="1"/>
</dbReference>